<name>A0A9D7XJ58_9BACT</name>
<dbReference type="AlphaFoldDB" id="A0A9D7XJ58"/>
<proteinExistence type="predicted"/>
<gene>
    <name evidence="1" type="ORF">IPP58_16430</name>
</gene>
<protein>
    <submittedName>
        <fullName evidence="1">Uncharacterized protein</fullName>
    </submittedName>
</protein>
<evidence type="ECO:0000313" key="1">
    <source>
        <dbReference type="EMBL" id="MBK9798032.1"/>
    </source>
</evidence>
<dbReference type="EMBL" id="JADKIO010000013">
    <property type="protein sequence ID" value="MBK9798032.1"/>
    <property type="molecule type" value="Genomic_DNA"/>
</dbReference>
<comment type="caution">
    <text evidence="1">The sequence shown here is derived from an EMBL/GenBank/DDBJ whole genome shotgun (WGS) entry which is preliminary data.</text>
</comment>
<evidence type="ECO:0000313" key="2">
    <source>
        <dbReference type="Proteomes" id="UP000886657"/>
    </source>
</evidence>
<dbReference type="Proteomes" id="UP000886657">
    <property type="component" value="Unassembled WGS sequence"/>
</dbReference>
<organism evidence="1 2">
    <name type="scientific">Candidatus Geothrix skivensis</name>
    <dbReference type="NCBI Taxonomy" id="2954439"/>
    <lineage>
        <taxon>Bacteria</taxon>
        <taxon>Pseudomonadati</taxon>
        <taxon>Acidobacteriota</taxon>
        <taxon>Holophagae</taxon>
        <taxon>Holophagales</taxon>
        <taxon>Holophagaceae</taxon>
        <taxon>Geothrix</taxon>
    </lineage>
</organism>
<sequence length="150" mass="17039">MTGHTPIIGYARSMRRILSLLLLIAGLGCITPDHTPTWPRGFQGLRGVMNHLPDGRWQFVLELPNPDRKRVYRVEPLDEPLEIRIEQDTPHSRATWITTAHRVEGGQSFQLKLWADGDDFPIQVGFPQGGRDYRHEGASALVILSLIPRR</sequence>
<accession>A0A9D7XJ58</accession>
<reference evidence="1" key="1">
    <citation type="submission" date="2020-10" db="EMBL/GenBank/DDBJ databases">
        <title>Connecting structure to function with the recovery of over 1000 high-quality activated sludge metagenome-assembled genomes encoding full-length rRNA genes using long-read sequencing.</title>
        <authorList>
            <person name="Singleton C.M."/>
            <person name="Petriglieri F."/>
            <person name="Kristensen J.M."/>
            <person name="Kirkegaard R.H."/>
            <person name="Michaelsen T.Y."/>
            <person name="Andersen M.H."/>
            <person name="Karst S.M."/>
            <person name="Dueholm M.S."/>
            <person name="Nielsen P.H."/>
            <person name="Albertsen M."/>
        </authorList>
    </citation>
    <scope>NUCLEOTIDE SEQUENCE</scope>
    <source>
        <strain evidence="1">Skiv_18-Q3-R9-52_MAXAC.067</strain>
    </source>
</reference>